<dbReference type="RefSeq" id="WP_072501551.1">
    <property type="nucleotide sequence ID" value="NZ_CP012886.2"/>
</dbReference>
<evidence type="ECO:0000313" key="2">
    <source>
        <dbReference type="Proteomes" id="UP001529272"/>
    </source>
</evidence>
<reference evidence="2" key="1">
    <citation type="submission" date="2023-06" db="EMBL/GenBank/DDBJ databases">
        <title>Itaconate inhibition of nontuberculous mycobacteria.</title>
        <authorList>
            <person name="Spilker T."/>
        </authorList>
    </citation>
    <scope>NUCLEOTIDE SEQUENCE [LARGE SCALE GENOMIC DNA]</scope>
    <source>
        <strain evidence="2">FLAC1071</strain>
    </source>
</reference>
<protein>
    <submittedName>
        <fullName evidence="1">Uncharacterized protein</fullName>
    </submittedName>
</protein>
<proteinExistence type="predicted"/>
<comment type="caution">
    <text evidence="1">The sequence shown here is derived from an EMBL/GenBank/DDBJ whole genome shotgun (WGS) entry which is preliminary data.</text>
</comment>
<evidence type="ECO:0000313" key="1">
    <source>
        <dbReference type="EMBL" id="MDM3927865.1"/>
    </source>
</evidence>
<sequence length="90" mass="10299">MRLRRAVSRPTRWQSDNLVEIWGWPVGTVAGLPRAVAGSNVCQHRAQIILDIDAELWVCFEACCGSQSTRLRQITQQEMHDFSLCQMLQQ</sequence>
<accession>A0ABT7P3N2</accession>
<keyword evidence="2" id="KW-1185">Reference proteome</keyword>
<reference evidence="1 2" key="2">
    <citation type="submission" date="2023-06" db="EMBL/GenBank/DDBJ databases">
        <title>Itaconate inhibition of nontuberculous mycobacteria.</title>
        <authorList>
            <person name="Breen P."/>
            <person name="Zimbric M."/>
            <person name="Caverly L."/>
        </authorList>
    </citation>
    <scope>NUCLEOTIDE SEQUENCE [LARGE SCALE GENOMIC DNA]</scope>
    <source>
        <strain evidence="1 2">FLAC1071</strain>
    </source>
</reference>
<name>A0ABT7P3N2_MYCIT</name>
<dbReference type="Proteomes" id="UP001529272">
    <property type="component" value="Unassembled WGS sequence"/>
</dbReference>
<dbReference type="EMBL" id="JASZZX010000016">
    <property type="protein sequence ID" value="MDM3927865.1"/>
    <property type="molecule type" value="Genomic_DNA"/>
</dbReference>
<gene>
    <name evidence="1" type="ORF">QRB35_17790</name>
</gene>
<organism evidence="1 2">
    <name type="scientific">Mycobacterium intracellulare subsp. chimaera</name>
    <dbReference type="NCBI Taxonomy" id="222805"/>
    <lineage>
        <taxon>Bacteria</taxon>
        <taxon>Bacillati</taxon>
        <taxon>Actinomycetota</taxon>
        <taxon>Actinomycetes</taxon>
        <taxon>Mycobacteriales</taxon>
        <taxon>Mycobacteriaceae</taxon>
        <taxon>Mycobacterium</taxon>
        <taxon>Mycobacterium avium complex (MAC)</taxon>
    </lineage>
</organism>